<protein>
    <recommendedName>
        <fullName evidence="4">Extracellular membrane protein CFEM domain-containing protein</fullName>
    </recommendedName>
</protein>
<gene>
    <name evidence="2" type="ORF">BO97DRAFT_2278</name>
</gene>
<dbReference type="GeneID" id="37194984"/>
<evidence type="ECO:0000256" key="1">
    <source>
        <dbReference type="SAM" id="SignalP"/>
    </source>
</evidence>
<reference evidence="2 3" key="1">
    <citation type="submission" date="2018-02" db="EMBL/GenBank/DDBJ databases">
        <title>The genomes of Aspergillus section Nigri reveals drivers in fungal speciation.</title>
        <authorList>
            <consortium name="DOE Joint Genome Institute"/>
            <person name="Vesth T.C."/>
            <person name="Nybo J."/>
            <person name="Theobald S."/>
            <person name="Brandl J."/>
            <person name="Frisvad J.C."/>
            <person name="Nielsen K.F."/>
            <person name="Lyhne E.K."/>
            <person name="Kogle M.E."/>
            <person name="Kuo A."/>
            <person name="Riley R."/>
            <person name="Clum A."/>
            <person name="Nolan M."/>
            <person name="Lipzen A."/>
            <person name="Salamov A."/>
            <person name="Henrissat B."/>
            <person name="Wiebenga A."/>
            <person name="De vries R.P."/>
            <person name="Grigoriev I.V."/>
            <person name="Mortensen U.H."/>
            <person name="Andersen M.R."/>
            <person name="Baker S.E."/>
        </authorList>
    </citation>
    <scope>NUCLEOTIDE SEQUENCE [LARGE SCALE GENOMIC DNA]</scope>
    <source>
        <strain evidence="2 3">CBS 101889</strain>
    </source>
</reference>
<proteinExistence type="predicted"/>
<name>A0A395IAL5_ASPHC</name>
<dbReference type="OrthoDB" id="4505290at2759"/>
<accession>A0A395IAL5</accession>
<sequence>MQFLLYIAAALSLGTATLAAPTPETEVSADPSTYQWHGCGSVGICHSDSDCQADSNCLSTAQGSHPLWTGEPSDCMLGLVERVRATPGPFARKQVMNKSTWWI</sequence>
<dbReference type="VEuPathDB" id="FungiDB:BO97DRAFT_2278"/>
<keyword evidence="1" id="KW-0732">Signal</keyword>
<dbReference type="Proteomes" id="UP000248961">
    <property type="component" value="Unassembled WGS sequence"/>
</dbReference>
<evidence type="ECO:0000313" key="2">
    <source>
        <dbReference type="EMBL" id="RAL17217.1"/>
    </source>
</evidence>
<organism evidence="2 3">
    <name type="scientific">Aspergillus homomorphus (strain CBS 101889)</name>
    <dbReference type="NCBI Taxonomy" id="1450537"/>
    <lineage>
        <taxon>Eukaryota</taxon>
        <taxon>Fungi</taxon>
        <taxon>Dikarya</taxon>
        <taxon>Ascomycota</taxon>
        <taxon>Pezizomycotina</taxon>
        <taxon>Eurotiomycetes</taxon>
        <taxon>Eurotiomycetidae</taxon>
        <taxon>Eurotiales</taxon>
        <taxon>Aspergillaceae</taxon>
        <taxon>Aspergillus</taxon>
        <taxon>Aspergillus subgen. Circumdati</taxon>
    </lineage>
</organism>
<dbReference type="AlphaFoldDB" id="A0A395IAL5"/>
<feature type="signal peptide" evidence="1">
    <location>
        <begin position="1"/>
        <end position="19"/>
    </location>
</feature>
<keyword evidence="3" id="KW-1185">Reference proteome</keyword>
<dbReference type="RefSeq" id="XP_025556371.1">
    <property type="nucleotide sequence ID" value="XM_025690695.1"/>
</dbReference>
<dbReference type="EMBL" id="KZ824267">
    <property type="protein sequence ID" value="RAL17217.1"/>
    <property type="molecule type" value="Genomic_DNA"/>
</dbReference>
<evidence type="ECO:0008006" key="4">
    <source>
        <dbReference type="Google" id="ProtNLM"/>
    </source>
</evidence>
<feature type="chain" id="PRO_5017262942" description="Extracellular membrane protein CFEM domain-containing protein" evidence="1">
    <location>
        <begin position="20"/>
        <end position="103"/>
    </location>
</feature>
<evidence type="ECO:0000313" key="3">
    <source>
        <dbReference type="Proteomes" id="UP000248961"/>
    </source>
</evidence>